<keyword evidence="3" id="KW-1185">Reference proteome</keyword>
<reference evidence="2" key="1">
    <citation type="submission" date="2022-10" db="EMBL/GenBank/DDBJ databases">
        <title>Gaoshiqiia sediminis gen. nov., sp. nov., isolated from coastal sediment.</title>
        <authorList>
            <person name="Yu W.X."/>
            <person name="Mu D.S."/>
            <person name="Du J.Z."/>
            <person name="Liang Y.Q."/>
        </authorList>
    </citation>
    <scope>NUCLEOTIDE SEQUENCE</scope>
    <source>
        <strain evidence="2">A06</strain>
    </source>
</reference>
<gene>
    <name evidence="2" type="ORF">N2K84_03835</name>
</gene>
<dbReference type="GO" id="GO:0004853">
    <property type="term" value="F:uroporphyrinogen decarboxylase activity"/>
    <property type="evidence" value="ECO:0007669"/>
    <property type="project" value="InterPro"/>
</dbReference>
<evidence type="ECO:0000313" key="3">
    <source>
        <dbReference type="Proteomes" id="UP001163821"/>
    </source>
</evidence>
<dbReference type="PANTHER" id="PTHR47099:SF1">
    <property type="entry name" value="METHYLCOBAMIDE:COM METHYLTRANSFERASE MTBA"/>
    <property type="match status" value="1"/>
</dbReference>
<dbReference type="InterPro" id="IPR000257">
    <property type="entry name" value="Uroporphyrinogen_deCOase"/>
</dbReference>
<dbReference type="EMBL" id="JAPAAF010000003">
    <property type="protein sequence ID" value="MCW0481847.1"/>
    <property type="molecule type" value="Genomic_DNA"/>
</dbReference>
<feature type="domain" description="Uroporphyrinogen decarboxylase (URO-D)" evidence="1">
    <location>
        <begin position="101"/>
        <end position="345"/>
    </location>
</feature>
<dbReference type="Proteomes" id="UP001163821">
    <property type="component" value="Unassembled WGS sequence"/>
</dbReference>
<evidence type="ECO:0000313" key="2">
    <source>
        <dbReference type="EMBL" id="MCW0481847.1"/>
    </source>
</evidence>
<dbReference type="AlphaFoldDB" id="A0AA42C8Z9"/>
<name>A0AA42C8Z9_9BACT</name>
<dbReference type="SUPFAM" id="SSF51726">
    <property type="entry name" value="UROD/MetE-like"/>
    <property type="match status" value="1"/>
</dbReference>
<protein>
    <recommendedName>
        <fullName evidence="1">Uroporphyrinogen decarboxylase (URO-D) domain-containing protein</fullName>
    </recommendedName>
</protein>
<evidence type="ECO:0000259" key="1">
    <source>
        <dbReference type="Pfam" id="PF01208"/>
    </source>
</evidence>
<dbReference type="InterPro" id="IPR038071">
    <property type="entry name" value="UROD/MetE-like_sf"/>
</dbReference>
<dbReference type="PANTHER" id="PTHR47099">
    <property type="entry name" value="METHYLCOBAMIDE:COM METHYLTRANSFERASE MTBA"/>
    <property type="match status" value="1"/>
</dbReference>
<dbReference type="InterPro" id="IPR052024">
    <property type="entry name" value="Methanogen_methyltrans"/>
</dbReference>
<dbReference type="Pfam" id="PF01208">
    <property type="entry name" value="URO-D"/>
    <property type="match status" value="1"/>
</dbReference>
<dbReference type="GO" id="GO:0006779">
    <property type="term" value="P:porphyrin-containing compound biosynthetic process"/>
    <property type="evidence" value="ECO:0007669"/>
    <property type="project" value="InterPro"/>
</dbReference>
<comment type="caution">
    <text evidence="2">The sequence shown here is derived from an EMBL/GenBank/DDBJ whole genome shotgun (WGS) entry which is preliminary data.</text>
</comment>
<accession>A0AA42C8Z9</accession>
<organism evidence="2 3">
    <name type="scientific">Gaoshiqia sediminis</name>
    <dbReference type="NCBI Taxonomy" id="2986998"/>
    <lineage>
        <taxon>Bacteria</taxon>
        <taxon>Pseudomonadati</taxon>
        <taxon>Bacteroidota</taxon>
        <taxon>Bacteroidia</taxon>
        <taxon>Marinilabiliales</taxon>
        <taxon>Prolixibacteraceae</taxon>
        <taxon>Gaoshiqia</taxon>
    </lineage>
</organism>
<proteinExistence type="predicted"/>
<sequence length="348" mass="38986">MKLTHKERFYATINYEEVDRPASWLGLPVPEAENALCKHFGVSSIHRLKQVIDDDIYPVEVPYNYPPSNHIACAFKFAKMDHLDKPDERTLTAPGFFEDYSAPADVDKFDWPDPEKYLDREESLRRVKSIGDDYVRMGILWSAHFQDACSAFGMEQALMTMLMNPEMFRAVIDRITDFYLKANELFYEATKGHLDAILIGNDFGSQTGLMVDPDLLRDLVFPGTKKLIDQAKSYGLTVMHHSCGSIFPIIDDLVDLGVDVIHPIQALAADMSAAHLKEHFYGKAAFCGGVDAQYLLVKGSADDVAKKVGELKVLFPTGLIISPSHEAILPDIPPANIQAMFNTLNQLK</sequence>
<dbReference type="Gene3D" id="3.20.20.210">
    <property type="match status" value="1"/>
</dbReference>
<dbReference type="RefSeq" id="WP_282590457.1">
    <property type="nucleotide sequence ID" value="NZ_JAPAAF010000003.1"/>
</dbReference>